<keyword evidence="1" id="KW-1133">Transmembrane helix</keyword>
<proteinExistence type="predicted"/>
<accession>A0A9X7JTG5</accession>
<dbReference type="AlphaFoldDB" id="A0A9X7JTG5"/>
<organism evidence="2 3">
    <name type="scientific">Streptosporangium nondiastaticum</name>
    <dbReference type="NCBI Taxonomy" id="35764"/>
    <lineage>
        <taxon>Bacteria</taxon>
        <taxon>Bacillati</taxon>
        <taxon>Actinomycetota</taxon>
        <taxon>Actinomycetes</taxon>
        <taxon>Streptosporangiales</taxon>
        <taxon>Streptosporangiaceae</taxon>
        <taxon>Streptosporangium</taxon>
    </lineage>
</organism>
<name>A0A9X7JTG5_9ACTN</name>
<dbReference type="Proteomes" id="UP000242427">
    <property type="component" value="Unassembled WGS sequence"/>
</dbReference>
<sequence>MPSATHMIAALATMLAVTFMLRALPFAVLKTLRSSALVADVIDFLNRYMPVGILVILVTYSLRDVSLTSAPHGTPEALGLLATAGLHLWKRNLVLSITGGTAVYVLLVNLVFPA</sequence>
<dbReference type="RefSeq" id="WP_106675020.1">
    <property type="nucleotide sequence ID" value="NZ_PXWG01000011.1"/>
</dbReference>
<dbReference type="EMBL" id="PXWG01000011">
    <property type="protein sequence ID" value="PSJ29339.1"/>
    <property type="molecule type" value="Genomic_DNA"/>
</dbReference>
<evidence type="ECO:0000313" key="3">
    <source>
        <dbReference type="Proteomes" id="UP000242427"/>
    </source>
</evidence>
<dbReference type="PIRSF" id="PIRSF003203">
    <property type="entry name" value="AzlD"/>
    <property type="match status" value="1"/>
</dbReference>
<protein>
    <submittedName>
        <fullName evidence="2">Branched-chain amino acid ABC transporter</fullName>
    </submittedName>
</protein>
<comment type="caution">
    <text evidence="2">The sequence shown here is derived from an EMBL/GenBank/DDBJ whole genome shotgun (WGS) entry which is preliminary data.</text>
</comment>
<keyword evidence="1" id="KW-0472">Membrane</keyword>
<gene>
    <name evidence="2" type="ORF">B7P34_07515</name>
</gene>
<keyword evidence="3" id="KW-1185">Reference proteome</keyword>
<dbReference type="Pfam" id="PF05437">
    <property type="entry name" value="AzlD"/>
    <property type="match status" value="1"/>
</dbReference>
<feature type="transmembrane region" description="Helical" evidence="1">
    <location>
        <begin position="93"/>
        <end position="112"/>
    </location>
</feature>
<keyword evidence="1" id="KW-0812">Transmembrane</keyword>
<reference evidence="2 3" key="1">
    <citation type="submission" date="2018-03" db="EMBL/GenBank/DDBJ databases">
        <title>Chitinolytic properties of Streptosporangium nondiastaticum TBG75A20.</title>
        <authorList>
            <person name="Gayathri V."/>
            <person name="Shiburaj S."/>
        </authorList>
    </citation>
    <scope>NUCLEOTIDE SEQUENCE [LARGE SCALE GENOMIC DNA]</scope>
    <source>
        <strain evidence="2 3">TBG75A20</strain>
    </source>
</reference>
<evidence type="ECO:0000256" key="1">
    <source>
        <dbReference type="SAM" id="Phobius"/>
    </source>
</evidence>
<feature type="transmembrane region" description="Helical" evidence="1">
    <location>
        <begin position="47"/>
        <end position="63"/>
    </location>
</feature>
<dbReference type="InterPro" id="IPR008407">
    <property type="entry name" value="Brnchd-chn_aa_trnsp_AzlD"/>
</dbReference>
<dbReference type="OrthoDB" id="5324916at2"/>
<evidence type="ECO:0000313" key="2">
    <source>
        <dbReference type="EMBL" id="PSJ29339.1"/>
    </source>
</evidence>